<feature type="region of interest" description="Disordered" evidence="1">
    <location>
        <begin position="274"/>
        <end position="303"/>
    </location>
</feature>
<dbReference type="Pfam" id="PF01936">
    <property type="entry name" value="NYN"/>
    <property type="match status" value="1"/>
</dbReference>
<dbReference type="SMART" id="SM00357">
    <property type="entry name" value="CSP"/>
    <property type="match status" value="1"/>
</dbReference>
<dbReference type="PANTHER" id="PTHR35458">
    <property type="entry name" value="SLR0755 PROTEIN"/>
    <property type="match status" value="1"/>
</dbReference>
<dbReference type="GO" id="GO:0004540">
    <property type="term" value="F:RNA nuclease activity"/>
    <property type="evidence" value="ECO:0007669"/>
    <property type="project" value="InterPro"/>
</dbReference>
<dbReference type="Gene3D" id="2.40.50.140">
    <property type="entry name" value="Nucleic acid-binding proteins"/>
    <property type="match status" value="1"/>
</dbReference>
<evidence type="ECO:0000313" key="4">
    <source>
        <dbReference type="Proteomes" id="UP000249396"/>
    </source>
</evidence>
<feature type="compositionally biased region" description="Polar residues" evidence="1">
    <location>
        <begin position="283"/>
        <end position="297"/>
    </location>
</feature>
<protein>
    <submittedName>
        <fullName evidence="3">Cold-shock protein</fullName>
    </submittedName>
</protein>
<feature type="domain" description="CSD" evidence="2">
    <location>
        <begin position="317"/>
        <end position="380"/>
    </location>
</feature>
<dbReference type="PANTHER" id="PTHR35458:SF8">
    <property type="entry name" value="SLR0650 PROTEIN"/>
    <property type="match status" value="1"/>
</dbReference>
<dbReference type="InterPro" id="IPR011129">
    <property type="entry name" value="CSD"/>
</dbReference>
<dbReference type="SUPFAM" id="SSF50249">
    <property type="entry name" value="Nucleic acid-binding proteins"/>
    <property type="match status" value="1"/>
</dbReference>
<evidence type="ECO:0000259" key="2">
    <source>
        <dbReference type="PROSITE" id="PS51857"/>
    </source>
</evidence>
<dbReference type="AlphaFoldDB" id="A0A2W4T1K6"/>
<accession>A0A2W4T1K6</accession>
<proteinExistence type="predicted"/>
<comment type="caution">
    <text evidence="3">The sequence shown here is derived from an EMBL/GenBank/DDBJ whole genome shotgun (WGS) entry which is preliminary data.</text>
</comment>
<evidence type="ECO:0000256" key="1">
    <source>
        <dbReference type="SAM" id="MobiDB-lite"/>
    </source>
</evidence>
<dbReference type="InterPro" id="IPR047140">
    <property type="entry name" value="LabA"/>
</dbReference>
<dbReference type="EMBL" id="QJPH01000314">
    <property type="protein sequence ID" value="PZN78694.1"/>
    <property type="molecule type" value="Genomic_DNA"/>
</dbReference>
<dbReference type="Proteomes" id="UP000249396">
    <property type="component" value="Unassembled WGS sequence"/>
</dbReference>
<name>A0A2W4T1K6_9GAMM</name>
<organism evidence="3 4">
    <name type="scientific">Candidatus Methylumidiphilus alinenensis</name>
    <dbReference type="NCBI Taxonomy" id="2202197"/>
    <lineage>
        <taxon>Bacteria</taxon>
        <taxon>Pseudomonadati</taxon>
        <taxon>Pseudomonadota</taxon>
        <taxon>Gammaproteobacteria</taxon>
        <taxon>Methylococcales</taxon>
        <taxon>Candidatus Methylumidiphilus</taxon>
    </lineage>
</organism>
<dbReference type="InterPro" id="IPR021139">
    <property type="entry name" value="NYN"/>
</dbReference>
<dbReference type="Gene3D" id="3.40.50.1010">
    <property type="entry name" value="5'-nuclease"/>
    <property type="match status" value="1"/>
</dbReference>
<dbReference type="PROSITE" id="PS51857">
    <property type="entry name" value="CSD_2"/>
    <property type="match status" value="1"/>
</dbReference>
<dbReference type="InterPro" id="IPR002059">
    <property type="entry name" value="CSP_DNA-bd"/>
</dbReference>
<sequence>MTFSKSKLTRIGVFYDGNYFFHVSNYYQYQHERKARISIDGLHEFIRHQVAEAEGEDVKYCQIVDAHYFRGRPRAQEAEARGLLLRERQFDDILMREGVITHYLPLGPDGEKGIDVWLALETYELAIYKRFDVIVLIACDGDFLPLVRKLNALGARVMLLGWGFSYIDQSGKDRETRTAQVLLEEVTYPVLMHHIIDDRSRKGDQRIDQLFVPHKETGSYQKPMEMKKSQALVAPALSAGPSNGMAPINVRTTVDAQTVAEAPAAADITATADTLARDDGPPSSDSEASPGNLSTANGPTSTLSITPTLTGTLSNGVLVGKIQALREGFGFITPNDGSGNLFFFHASVLNADFNELRVGDEVTYKIGNNDKGICAVDVEIMV</sequence>
<dbReference type="InterPro" id="IPR012340">
    <property type="entry name" value="NA-bd_OB-fold"/>
</dbReference>
<gene>
    <name evidence="3" type="ORF">DM484_12505</name>
</gene>
<dbReference type="Pfam" id="PF00313">
    <property type="entry name" value="CSD"/>
    <property type="match status" value="1"/>
</dbReference>
<dbReference type="GO" id="GO:0005829">
    <property type="term" value="C:cytosol"/>
    <property type="evidence" value="ECO:0007669"/>
    <property type="project" value="UniProtKB-ARBA"/>
</dbReference>
<reference evidence="3 4" key="1">
    <citation type="journal article" date="2018" name="Aquat. Microb. Ecol.">
        <title>Gammaproteobacterial methanotrophs dominate.</title>
        <authorList>
            <person name="Rissanen A.J."/>
            <person name="Saarenheimo J."/>
            <person name="Tiirola M."/>
            <person name="Peura S."/>
            <person name="Aalto S.L."/>
            <person name="Karvinen A."/>
            <person name="Nykanen H."/>
        </authorList>
    </citation>
    <scope>NUCLEOTIDE SEQUENCE [LARGE SCALE GENOMIC DNA]</scope>
    <source>
        <strain evidence="3">AMbin10</strain>
    </source>
</reference>
<dbReference type="GO" id="GO:0003676">
    <property type="term" value="F:nucleic acid binding"/>
    <property type="evidence" value="ECO:0007669"/>
    <property type="project" value="InterPro"/>
</dbReference>
<evidence type="ECO:0000313" key="3">
    <source>
        <dbReference type="EMBL" id="PZN78694.1"/>
    </source>
</evidence>